<feature type="region of interest" description="Disordered" evidence="1">
    <location>
        <begin position="25"/>
        <end position="49"/>
    </location>
</feature>
<keyword evidence="3" id="KW-1185">Reference proteome</keyword>
<reference evidence="2" key="1">
    <citation type="submission" date="2021-03" db="EMBL/GenBank/DDBJ databases">
        <authorList>
            <person name="Kanchanasin P."/>
            <person name="Saeng-In P."/>
            <person name="Phongsopitanun W."/>
            <person name="Yuki M."/>
            <person name="Kudo T."/>
            <person name="Ohkuma M."/>
            <person name="Tanasupawat S."/>
        </authorList>
    </citation>
    <scope>NUCLEOTIDE SEQUENCE</scope>
    <source>
        <strain evidence="2">GKU 128</strain>
    </source>
</reference>
<dbReference type="EMBL" id="JAGEOJ010000001">
    <property type="protein sequence ID" value="MBO2445892.1"/>
    <property type="molecule type" value="Genomic_DNA"/>
</dbReference>
<name>A0A939P6L9_9ACTN</name>
<evidence type="ECO:0000313" key="2">
    <source>
        <dbReference type="EMBL" id="MBO2445892.1"/>
    </source>
</evidence>
<protein>
    <submittedName>
        <fullName evidence="2">Uncharacterized protein</fullName>
    </submittedName>
</protein>
<dbReference type="RefSeq" id="WP_208253474.1">
    <property type="nucleotide sequence ID" value="NZ_JAGEOJ010000001.1"/>
</dbReference>
<evidence type="ECO:0000256" key="1">
    <source>
        <dbReference type="SAM" id="MobiDB-lite"/>
    </source>
</evidence>
<gene>
    <name evidence="2" type="ORF">J4573_02210</name>
</gene>
<dbReference type="AlphaFoldDB" id="A0A939P6L9"/>
<evidence type="ECO:0000313" key="3">
    <source>
        <dbReference type="Proteomes" id="UP000669179"/>
    </source>
</evidence>
<organism evidence="2 3">
    <name type="scientific">Actinomadura barringtoniae</name>
    <dbReference type="NCBI Taxonomy" id="1427535"/>
    <lineage>
        <taxon>Bacteria</taxon>
        <taxon>Bacillati</taxon>
        <taxon>Actinomycetota</taxon>
        <taxon>Actinomycetes</taxon>
        <taxon>Streptosporangiales</taxon>
        <taxon>Thermomonosporaceae</taxon>
        <taxon>Actinomadura</taxon>
    </lineage>
</organism>
<accession>A0A939P6L9</accession>
<dbReference type="Proteomes" id="UP000669179">
    <property type="component" value="Unassembled WGS sequence"/>
</dbReference>
<proteinExistence type="predicted"/>
<sequence>MWIKKVAPSSSATQRGYDQQLAASWRNPGGSIRHPGEDLAEPSMGIPGGDGEVLMLAGRDERVDPGRDPEWLVEQRYRAVLEVLDGRR</sequence>
<comment type="caution">
    <text evidence="2">The sequence shown here is derived from an EMBL/GenBank/DDBJ whole genome shotgun (WGS) entry which is preliminary data.</text>
</comment>